<feature type="domain" description="DUF11" evidence="1">
    <location>
        <begin position="472"/>
        <end position="579"/>
    </location>
</feature>
<evidence type="ECO:0000313" key="2">
    <source>
        <dbReference type="EMBL" id="OYQ43368.1"/>
    </source>
</evidence>
<accession>A0A255ZPE5</accession>
<dbReference type="Pfam" id="PF01345">
    <property type="entry name" value="DUF11"/>
    <property type="match status" value="6"/>
</dbReference>
<sequence length="1645" mass="172077">MNYVPNETLTYNIIITNNGPDPEQVTVTNPLPGFTLNPGIIRFSWSSSTGLSGNNQALNSTVTINAGQTIIFTVTIRIPSGFNGNLPAPQVTWSEDTNIIVNNTNNQVSYTPGTTTVYTLSVTNAGPAIAQNVAVSNPVPAGITTFSWTGSNGTSGTGALADVLASLNVNQTVIYTITADIPAGFTGLLTSTPNVVINGPQTDPSPACNCTDTDYLVNTGADIVVVNTNNQAAYAPGAVTYTVTVTNNGPETAQNVVVTNPIPSGITAFSWTGSNGSSGTNTALNNTIPTLAVGQTITYTINLTVPTGYSALFLTSTASAVSSTTFDPDSSCPQCTDQDYRASSTADVVVTNTDGQVFYTNGQPNVYTVTVTNNGPNFATNIQVRNPVPAGIPASAMTWTGSNSSSGTGELVNNINSLAVGQTITYTVTIQVPVTFTGNLVNEVIATSYADPNPACTQCIDIDINDDPEANIVVTNTNGQDIFTPGGSSVYTLTVTNNGPAVAQNVVVSNPIPAGITSFTWSGSNGSSGTNTSLTDNIASLAAGQTITYTINLAVPAGYSATSVVSAASVTSTTLDPVPACPACTDIDYNQPSANIVVTQTLNSGTQFTPGNTAIYTVVITNEGPANAQNVNVQDVLPAGIAASSVTWSSSDGSAGTGALADIIPTLADGESVTYYIYVPVPSGYSPSQNLVHQINITSPTPDPDVSCPGCTNTATPNLKADLNIIKDNGQTTYVLGEPVMYTITVTNAGPSDAYNVLVTDPISLNVQNMTWYGNGAGGPGSMSNTINVLPAGQSVQYIVRFDVPETHPFDNLINTVTVTSNTPDPNPACPRCTDIDTPRGRFVTAAQNLYTNRELVEDVLIGAGCLVSNISWSTGPTADKNGIAYFHRNNSDFPVKEGVVLVCGSAVTPVGIAGPNPGAPGGVMSNNPGWAGDPDLIPFLQPDENITNDATSIQFTFTPLKDEISFNFLMASEEYSYNNFECNFSDVFAFILTDLTAASAPQNIALVPGTNTPVRVTSVHTATPGCAAAANPQWFGQYNWLPPGSPATIPKVNANVAPINFNGHTAKMEARADVVPGHQYRLKLVIANEGDNQLNSAIFLENGFDLGQARLPEDLSFANGTALCAGTVYDLSVQSQGVSYTFEWLRNGQPLLNNANQPITTPTIQITEPGRYTVIATTTATPVCEFRDDIIIDYTPPIGIQDPSGYQICANTSNSYTFDLTQKTNEILNGLDPFVYPLAYYATLADAEASFPALSDSEAANYTVTGPGTVYVRVDDITNGCYIIRPITIGIIDCNLQLPVPQPIHICEAAPYDDFEVFNLTIRNNAILGTLNPAEYTVTFHATQADAAGGINAVPSPVAYNSSDATVYVRVQNNSNPLIFGTTSLQLIVSPQPDIQQINDVEACGSYTLPPLVSGNYFTGPSGTGVPRFPNDVITASQTMYVYDIQGTAPYTCADEETFQITINAAPVVDEPANVTACSSYQLPSLAVGNYYTQPGGTGAQLSAGDIITTTQNIYVYAQSGTTTICTDESQFTVTIVIPPVLGTATPVEVCDDNTDGIASFNLSGAVSQILNGQTGLTATIHPTQASAETGTSALPFPQYSSATATIFVRVVATGSNCYSIAPVSLIVKPRPVIPSLTPISLCD</sequence>
<dbReference type="Gene3D" id="2.60.40.1170">
    <property type="entry name" value="Mu homology domain, subdomain B"/>
    <property type="match status" value="1"/>
</dbReference>
<dbReference type="NCBIfam" id="NF038133">
    <property type="entry name" value="choice_anch_L"/>
    <property type="match status" value="1"/>
</dbReference>
<keyword evidence="3" id="KW-1185">Reference proteome</keyword>
<evidence type="ECO:0000313" key="3">
    <source>
        <dbReference type="Proteomes" id="UP000216605"/>
    </source>
</evidence>
<feature type="domain" description="DUF11" evidence="1">
    <location>
        <begin position="222"/>
        <end position="331"/>
    </location>
</feature>
<feature type="domain" description="DUF11" evidence="1">
    <location>
        <begin position="100"/>
        <end position="209"/>
    </location>
</feature>
<comment type="caution">
    <text evidence="2">The sequence shown here is derived from an EMBL/GenBank/DDBJ whole genome shotgun (WGS) entry which is preliminary data.</text>
</comment>
<dbReference type="InterPro" id="IPR001434">
    <property type="entry name" value="OmcB-like_DUF11"/>
</dbReference>
<evidence type="ECO:0000259" key="1">
    <source>
        <dbReference type="Pfam" id="PF01345"/>
    </source>
</evidence>
<dbReference type="InterPro" id="IPR051172">
    <property type="entry name" value="Chlamydia_OmcB"/>
</dbReference>
<dbReference type="InterPro" id="IPR047589">
    <property type="entry name" value="DUF11_rpt"/>
</dbReference>
<dbReference type="Proteomes" id="UP000216605">
    <property type="component" value="Unassembled WGS sequence"/>
</dbReference>
<dbReference type="EMBL" id="NOXV01000181">
    <property type="protein sequence ID" value="OYQ43368.1"/>
    <property type="molecule type" value="Genomic_DNA"/>
</dbReference>
<name>A0A255ZPE5_9FLAO</name>
<protein>
    <recommendedName>
        <fullName evidence="1">DUF11 domain-containing protein</fullName>
    </recommendedName>
</protein>
<reference evidence="2 3" key="1">
    <citation type="submission" date="2017-07" db="EMBL/GenBank/DDBJ databases">
        <title>Flavobacterium cyanobacteriorum sp. nov., isolated from cyanobacterial aggregates in a eutrophic lake.</title>
        <authorList>
            <person name="Cai H."/>
        </authorList>
    </citation>
    <scope>NUCLEOTIDE SEQUENCE [LARGE SCALE GENOMIC DNA]</scope>
    <source>
        <strain evidence="2 3">TH021</strain>
    </source>
</reference>
<proteinExistence type="predicted"/>
<dbReference type="PANTHER" id="PTHR34819:SF3">
    <property type="entry name" value="CELL SURFACE PROTEIN"/>
    <property type="match status" value="1"/>
</dbReference>
<feature type="domain" description="DUF11" evidence="1">
    <location>
        <begin position="596"/>
        <end position="706"/>
    </location>
</feature>
<feature type="domain" description="DUF11" evidence="1">
    <location>
        <begin position="347"/>
        <end position="454"/>
    </location>
</feature>
<organism evidence="2 3">
    <name type="scientific">Flavobacterium cyanobacteriorum</name>
    <dbReference type="NCBI Taxonomy" id="2022802"/>
    <lineage>
        <taxon>Bacteria</taxon>
        <taxon>Pseudomonadati</taxon>
        <taxon>Bacteroidota</taxon>
        <taxon>Flavobacteriia</taxon>
        <taxon>Flavobacteriales</taxon>
        <taxon>Flavobacteriaceae</taxon>
        <taxon>Flavobacterium</taxon>
    </lineage>
</organism>
<dbReference type="NCBIfam" id="TIGR01451">
    <property type="entry name" value="B_ant_repeat"/>
    <property type="match status" value="7"/>
</dbReference>
<dbReference type="PANTHER" id="PTHR34819">
    <property type="entry name" value="LARGE CYSTEINE-RICH PERIPLASMIC PROTEIN OMCB"/>
    <property type="match status" value="1"/>
</dbReference>
<feature type="domain" description="DUF11" evidence="1">
    <location>
        <begin position="722"/>
        <end position="829"/>
    </location>
</feature>
<gene>
    <name evidence="2" type="ORF">CHU92_03480</name>
</gene>
<feature type="non-terminal residue" evidence="2">
    <location>
        <position position="1645"/>
    </location>
</feature>
<dbReference type="InterPro" id="IPR049804">
    <property type="entry name" value="Choice_anch_L"/>
</dbReference>